<evidence type="ECO:0000259" key="3">
    <source>
        <dbReference type="Pfam" id="PF13472"/>
    </source>
</evidence>
<reference evidence="4 5" key="1">
    <citation type="submission" date="2020-08" db="EMBL/GenBank/DDBJ databases">
        <title>Genomic Encyclopedia of Type Strains, Phase IV (KMG-IV): sequencing the most valuable type-strain genomes for metagenomic binning, comparative biology and taxonomic classification.</title>
        <authorList>
            <person name="Goeker M."/>
        </authorList>
    </citation>
    <scope>NUCLEOTIDE SEQUENCE [LARGE SCALE GENOMIC DNA]</scope>
    <source>
        <strain evidence="4 5">DSM 29007</strain>
    </source>
</reference>
<evidence type="ECO:0000313" key="5">
    <source>
        <dbReference type="Proteomes" id="UP000582837"/>
    </source>
</evidence>
<comment type="similarity">
    <text evidence="1">Belongs to the 'GDSL' lipolytic enzyme family.</text>
</comment>
<dbReference type="InterPro" id="IPR036514">
    <property type="entry name" value="SGNH_hydro_sf"/>
</dbReference>
<dbReference type="PANTHER" id="PTHR43695:SF1">
    <property type="entry name" value="RHAMNOGALACTURONAN ACETYLESTERASE"/>
    <property type="match status" value="1"/>
</dbReference>
<name>A0A841GK53_9BACT</name>
<dbReference type="SUPFAM" id="SSF52266">
    <property type="entry name" value="SGNH hydrolase"/>
    <property type="match status" value="1"/>
</dbReference>
<feature type="domain" description="SGNH hydrolase-type esterase" evidence="3">
    <location>
        <begin position="31"/>
        <end position="225"/>
    </location>
</feature>
<evidence type="ECO:0000256" key="1">
    <source>
        <dbReference type="ARBA" id="ARBA00008668"/>
    </source>
</evidence>
<dbReference type="InterPro" id="IPR037459">
    <property type="entry name" value="RhgT-like"/>
</dbReference>
<dbReference type="GO" id="GO:0016788">
    <property type="term" value="F:hydrolase activity, acting on ester bonds"/>
    <property type="evidence" value="ECO:0007669"/>
    <property type="project" value="UniProtKB-ARBA"/>
</dbReference>
<proteinExistence type="inferred from homology"/>
<gene>
    <name evidence="4" type="ORF">HNQ61_000712</name>
</gene>
<accession>A0A841GK53</accession>
<dbReference type="RefSeq" id="WP_205761171.1">
    <property type="nucleotide sequence ID" value="NZ_JABDTL010000001.1"/>
</dbReference>
<comment type="caution">
    <text evidence="4">The sequence shown here is derived from an EMBL/GenBank/DDBJ whole genome shotgun (WGS) entry which is preliminary data.</text>
</comment>
<sequence>MRTLRLMLLPLLLLLTGFALWDRPVTLYLAGDSTIAQKLVTRRPETGWGERLQQYFDIDHVRVANLARNGRSTRTFISEGRWQEIVDGMHAGDYVFIQFGHNDASVEKTDRYTPPADFRANLTRFVNEVRAKGGYPVLMTPVMRRRFNASGEFYDAHGEYPGITRAVAAELNVPLIDVHRASERVIREYGPERSKSLFLHLAPGENPNYPQGLSDDTHFSPLGAEVMAGLVVDGIREARLPIAARIARPDSTPAAPR</sequence>
<dbReference type="Pfam" id="PF13472">
    <property type="entry name" value="Lipase_GDSL_2"/>
    <property type="match status" value="1"/>
</dbReference>
<dbReference type="Gene3D" id="3.40.50.1110">
    <property type="entry name" value="SGNH hydrolase"/>
    <property type="match status" value="1"/>
</dbReference>
<dbReference type="EMBL" id="JACHIA010000001">
    <property type="protein sequence ID" value="MBB6069101.1"/>
    <property type="molecule type" value="Genomic_DNA"/>
</dbReference>
<dbReference type="AlphaFoldDB" id="A0A841GK53"/>
<keyword evidence="5" id="KW-1185">Reference proteome</keyword>
<keyword evidence="2" id="KW-0378">Hydrolase</keyword>
<dbReference type="PANTHER" id="PTHR43695">
    <property type="entry name" value="PUTATIVE (AFU_ORTHOLOGUE AFUA_2G17250)-RELATED"/>
    <property type="match status" value="1"/>
</dbReference>
<dbReference type="Proteomes" id="UP000582837">
    <property type="component" value="Unassembled WGS sequence"/>
</dbReference>
<dbReference type="InterPro" id="IPR013830">
    <property type="entry name" value="SGNH_hydro"/>
</dbReference>
<protein>
    <submittedName>
        <fullName evidence="4">Lysophospholipase L1-like esterase</fullName>
    </submittedName>
</protein>
<evidence type="ECO:0000313" key="4">
    <source>
        <dbReference type="EMBL" id="MBB6069101.1"/>
    </source>
</evidence>
<organism evidence="4 5">
    <name type="scientific">Longimicrobium terrae</name>
    <dbReference type="NCBI Taxonomy" id="1639882"/>
    <lineage>
        <taxon>Bacteria</taxon>
        <taxon>Pseudomonadati</taxon>
        <taxon>Gemmatimonadota</taxon>
        <taxon>Longimicrobiia</taxon>
        <taxon>Longimicrobiales</taxon>
        <taxon>Longimicrobiaceae</taxon>
        <taxon>Longimicrobium</taxon>
    </lineage>
</organism>
<evidence type="ECO:0000256" key="2">
    <source>
        <dbReference type="ARBA" id="ARBA00022801"/>
    </source>
</evidence>
<dbReference type="CDD" id="cd01821">
    <property type="entry name" value="Rhamnogalacturan_acetylesterase_like"/>
    <property type="match status" value="1"/>
</dbReference>